<dbReference type="InterPro" id="IPR001932">
    <property type="entry name" value="PPM-type_phosphatase-like_dom"/>
</dbReference>
<evidence type="ECO:0000259" key="3">
    <source>
        <dbReference type="SMART" id="SM00331"/>
    </source>
</evidence>
<dbReference type="SMART" id="SM00331">
    <property type="entry name" value="PP2C_SIG"/>
    <property type="match status" value="1"/>
</dbReference>
<gene>
    <name evidence="4" type="ORF">J2S41_002397</name>
</gene>
<keyword evidence="5" id="KW-1185">Reference proteome</keyword>
<evidence type="ECO:0008006" key="6">
    <source>
        <dbReference type="Google" id="ProtNLM"/>
    </source>
</evidence>
<dbReference type="InterPro" id="IPR029016">
    <property type="entry name" value="GAF-like_dom_sf"/>
</dbReference>
<accession>A0AAE3YP00</accession>
<dbReference type="SUPFAM" id="SSF81606">
    <property type="entry name" value="PP2C-like"/>
    <property type="match status" value="1"/>
</dbReference>
<evidence type="ECO:0000313" key="5">
    <source>
        <dbReference type="Proteomes" id="UP001183643"/>
    </source>
</evidence>
<dbReference type="GO" id="GO:0016791">
    <property type="term" value="F:phosphatase activity"/>
    <property type="evidence" value="ECO:0007669"/>
    <property type="project" value="TreeGrafter"/>
</dbReference>
<protein>
    <recommendedName>
        <fullName evidence="6">GAF domain-containing protein</fullName>
    </recommendedName>
</protein>
<comment type="caution">
    <text evidence="4">The sequence shown here is derived from an EMBL/GenBank/DDBJ whole genome shotgun (WGS) entry which is preliminary data.</text>
</comment>
<evidence type="ECO:0000313" key="4">
    <source>
        <dbReference type="EMBL" id="MDR7275619.1"/>
    </source>
</evidence>
<dbReference type="Pfam" id="PF07228">
    <property type="entry name" value="SpoIIE"/>
    <property type="match status" value="1"/>
</dbReference>
<dbReference type="AlphaFoldDB" id="A0AAE3YP00"/>
<organism evidence="4 5">
    <name type="scientific">Catenuloplanes atrovinosus</name>
    <dbReference type="NCBI Taxonomy" id="137266"/>
    <lineage>
        <taxon>Bacteria</taxon>
        <taxon>Bacillati</taxon>
        <taxon>Actinomycetota</taxon>
        <taxon>Actinomycetes</taxon>
        <taxon>Micromonosporales</taxon>
        <taxon>Micromonosporaceae</taxon>
        <taxon>Catenuloplanes</taxon>
    </lineage>
</organism>
<dbReference type="InterPro" id="IPR036457">
    <property type="entry name" value="PPM-type-like_dom_sf"/>
</dbReference>
<dbReference type="Proteomes" id="UP001183643">
    <property type="component" value="Unassembled WGS sequence"/>
</dbReference>
<dbReference type="InterPro" id="IPR052016">
    <property type="entry name" value="Bact_Sigma-Reg"/>
</dbReference>
<name>A0AAE3YP00_9ACTN</name>
<sequence>MPAAREGDVEQRLRRLRTLADSGLSRLSGERLTDELLDRARTVLGTDTAVALLLDRHALQLAVTAAKGLEEELRRRIRIPVGAGFAGRVAATGGPVIIAEVGPGDVASPVLAGAGVRSLLGVPMFSGGEVIGVVHVGTRAPRRFTAEDVELLELVADRISAAMIAGTRGLDHAAALALQRSLLPTRLPEVPGLDLAARYVPGHDAGVSGDWYDVFTLPGDRLGLVIGDVSGHGLAAAVVMGRLRSALRAYALTSRDPAAVLTHLDHKVDHFEAGSLATVAYAVVSPDRTRIHLSLAGHLPPVLAAPGTPAAPVDVPVDAPLGLWPSRPARRTTTLVLPVGGLLVCYTDGLVERRTEIIDEGIRRLAAAVHPGSAEESCAKIMALLGLEQPADDIAVLAVHRRP</sequence>
<dbReference type="Gene3D" id="3.30.450.40">
    <property type="match status" value="1"/>
</dbReference>
<evidence type="ECO:0000259" key="2">
    <source>
        <dbReference type="SMART" id="SM00065"/>
    </source>
</evidence>
<feature type="domain" description="GAF" evidence="2">
    <location>
        <begin position="28"/>
        <end position="180"/>
    </location>
</feature>
<dbReference type="Pfam" id="PF13185">
    <property type="entry name" value="GAF_2"/>
    <property type="match status" value="1"/>
</dbReference>
<dbReference type="SUPFAM" id="SSF55781">
    <property type="entry name" value="GAF domain-like"/>
    <property type="match status" value="1"/>
</dbReference>
<dbReference type="PANTHER" id="PTHR43156">
    <property type="entry name" value="STAGE II SPORULATION PROTEIN E-RELATED"/>
    <property type="match status" value="1"/>
</dbReference>
<dbReference type="RefSeq" id="WP_310366808.1">
    <property type="nucleotide sequence ID" value="NZ_JAVDYB010000001.1"/>
</dbReference>
<dbReference type="Gene3D" id="3.60.40.10">
    <property type="entry name" value="PPM-type phosphatase domain"/>
    <property type="match status" value="1"/>
</dbReference>
<dbReference type="PANTHER" id="PTHR43156:SF2">
    <property type="entry name" value="STAGE II SPORULATION PROTEIN E"/>
    <property type="match status" value="1"/>
</dbReference>
<evidence type="ECO:0000256" key="1">
    <source>
        <dbReference type="ARBA" id="ARBA00022801"/>
    </source>
</evidence>
<dbReference type="InterPro" id="IPR003018">
    <property type="entry name" value="GAF"/>
</dbReference>
<reference evidence="4" key="1">
    <citation type="submission" date="2023-07" db="EMBL/GenBank/DDBJ databases">
        <title>Sequencing the genomes of 1000 actinobacteria strains.</title>
        <authorList>
            <person name="Klenk H.-P."/>
        </authorList>
    </citation>
    <scope>NUCLEOTIDE SEQUENCE</scope>
    <source>
        <strain evidence="4">DSM 44707</strain>
    </source>
</reference>
<feature type="domain" description="PPM-type phosphatase" evidence="3">
    <location>
        <begin position="190"/>
        <end position="401"/>
    </location>
</feature>
<proteinExistence type="predicted"/>
<dbReference type="EMBL" id="JAVDYB010000001">
    <property type="protein sequence ID" value="MDR7275619.1"/>
    <property type="molecule type" value="Genomic_DNA"/>
</dbReference>
<keyword evidence="1" id="KW-0378">Hydrolase</keyword>
<dbReference type="SMART" id="SM00065">
    <property type="entry name" value="GAF"/>
    <property type="match status" value="1"/>
</dbReference>